<dbReference type="InterPro" id="IPR011889">
    <property type="entry name" value="Liste_lipo_26"/>
</dbReference>
<dbReference type="Pfam" id="PF03382">
    <property type="entry name" value="DUF285"/>
    <property type="match status" value="3"/>
</dbReference>
<sequence length="554" mass="61341">MSTTVGTLFTNNLSLVGSTKVTNLETVNDLIGFEYLILNNINLVHKYPGIVTPFSTKWLIVDGDRSITLPLVDPVLLNLPDSVYDFIVDWGDGSTSTITDSNWNTASHTYPTDAEYTVNITGTIQAWSFAYNRTSKDIIISVEQWGCLNLNFTNADFINFSYSYGVVIGQSIDATFYECSHLTLSNVTDVINLTHILSTCYMFYGCGDITLINNINNWNVSSGIVYAASMFQDCTQFNDDISNWVCGAASVDLMFAGCNNFNNGDFAGQSNKPLNNLLSVPTWISAVYMFENCDSFNQDIYGWNLVSEVGFLYLQGMFQDANSFNRPLPWDTSVVINISFMFVGANNFNQPLPWDTSSVTTMESTFEATDSFNQDLSSWNTSNVTTMQSMFYHANIFNNGGQPLTWDTSAVTDMFNMFRDTQFNQPLPWDTSSVVTMQGMFNNATLFNQDISLWNTINVVFMDNMFNGASAFNQPGIGQWNIDSLVPLGMSGMLDNSGITNSNYNLILTGFDSGVIPYGITLGANNCQATSAAAITARNELIGTYGWTINDIPP</sequence>
<dbReference type="AlphaFoldDB" id="A0A6C0AZU5"/>
<dbReference type="EMBL" id="MN739039">
    <property type="protein sequence ID" value="QHS85041.1"/>
    <property type="molecule type" value="Genomic_DNA"/>
</dbReference>
<dbReference type="InterPro" id="IPR013783">
    <property type="entry name" value="Ig-like_fold"/>
</dbReference>
<proteinExistence type="predicted"/>
<name>A0A6C0AZU5_9ZZZZ</name>
<organism evidence="1">
    <name type="scientific">viral metagenome</name>
    <dbReference type="NCBI Taxonomy" id="1070528"/>
    <lineage>
        <taxon>unclassified sequences</taxon>
        <taxon>metagenomes</taxon>
        <taxon>organismal metagenomes</taxon>
    </lineage>
</organism>
<dbReference type="InterPro" id="IPR005046">
    <property type="entry name" value="DUF285"/>
</dbReference>
<dbReference type="Gene3D" id="2.60.40.10">
    <property type="entry name" value="Immunoglobulins"/>
    <property type="match status" value="1"/>
</dbReference>
<accession>A0A6C0AZU5</accession>
<evidence type="ECO:0008006" key="2">
    <source>
        <dbReference type="Google" id="ProtNLM"/>
    </source>
</evidence>
<reference evidence="1" key="1">
    <citation type="journal article" date="2020" name="Nature">
        <title>Giant virus diversity and host interactions through global metagenomics.</title>
        <authorList>
            <person name="Schulz F."/>
            <person name="Roux S."/>
            <person name="Paez-Espino D."/>
            <person name="Jungbluth S."/>
            <person name="Walsh D.A."/>
            <person name="Denef V.J."/>
            <person name="McMahon K.D."/>
            <person name="Konstantinidis K.T."/>
            <person name="Eloe-Fadrosh E.A."/>
            <person name="Kyrpides N.C."/>
            <person name="Woyke T."/>
        </authorList>
    </citation>
    <scope>NUCLEOTIDE SEQUENCE</scope>
    <source>
        <strain evidence="1">GVMAG-M-3300009182-67</strain>
    </source>
</reference>
<evidence type="ECO:0000313" key="1">
    <source>
        <dbReference type="EMBL" id="QHS85041.1"/>
    </source>
</evidence>
<protein>
    <recommendedName>
        <fullName evidence="2">PKD domain-containing protein</fullName>
    </recommendedName>
</protein>
<dbReference type="NCBIfam" id="TIGR02167">
    <property type="entry name" value="Liste_lipo_26"/>
    <property type="match status" value="1"/>
</dbReference>